<keyword evidence="3" id="KW-1185">Reference proteome</keyword>
<dbReference type="AlphaFoldDB" id="A0A8J6H9G2"/>
<evidence type="ECO:0000313" key="3">
    <source>
        <dbReference type="Proteomes" id="UP000719412"/>
    </source>
</evidence>
<dbReference type="Proteomes" id="UP000719412">
    <property type="component" value="Unassembled WGS sequence"/>
</dbReference>
<name>A0A8J6H9G2_TENMO</name>
<feature type="compositionally biased region" description="Basic and acidic residues" evidence="1">
    <location>
        <begin position="73"/>
        <end position="87"/>
    </location>
</feature>
<evidence type="ECO:0000313" key="2">
    <source>
        <dbReference type="EMBL" id="KAH0810181.1"/>
    </source>
</evidence>
<gene>
    <name evidence="2" type="ORF">GEV33_012608</name>
</gene>
<feature type="compositionally biased region" description="Basic and acidic residues" evidence="1">
    <location>
        <begin position="1"/>
        <end position="11"/>
    </location>
</feature>
<reference evidence="2" key="1">
    <citation type="journal article" date="2020" name="J Insects Food Feed">
        <title>The yellow mealworm (Tenebrio molitor) genome: a resource for the emerging insects as food and feed industry.</title>
        <authorList>
            <person name="Eriksson T."/>
            <person name="Andere A."/>
            <person name="Kelstrup H."/>
            <person name="Emery V."/>
            <person name="Picard C."/>
        </authorList>
    </citation>
    <scope>NUCLEOTIDE SEQUENCE</scope>
    <source>
        <strain evidence="2">Stoneville</strain>
        <tissue evidence="2">Whole head</tissue>
    </source>
</reference>
<proteinExistence type="predicted"/>
<comment type="caution">
    <text evidence="2">The sequence shown here is derived from an EMBL/GenBank/DDBJ whole genome shotgun (WGS) entry which is preliminary data.</text>
</comment>
<accession>A0A8J6H9G2</accession>
<dbReference type="EMBL" id="JABDTM020027669">
    <property type="protein sequence ID" value="KAH0810181.1"/>
    <property type="molecule type" value="Genomic_DNA"/>
</dbReference>
<evidence type="ECO:0000256" key="1">
    <source>
        <dbReference type="SAM" id="MobiDB-lite"/>
    </source>
</evidence>
<protein>
    <submittedName>
        <fullName evidence="2">Uncharacterized protein</fullName>
    </submittedName>
</protein>
<feature type="region of interest" description="Disordered" evidence="1">
    <location>
        <begin position="1"/>
        <end position="132"/>
    </location>
</feature>
<sequence length="167" mass="18502">MSRPSTERFRDIPPFAERSYDTSLNRPGRTRKRRAPPCARIVQIAKIPGTSIKQRSAMRPTEKIHPPNLTTKENQRRLDPHVRKESYAPDPVPNSFVSDMPAKFESGAISTRRGRKGRREAGGSAGAGAGLNSRTQLTRSVVRMCSHPSIYVSLAPPFSKRALPAPC</sequence>
<reference evidence="2" key="2">
    <citation type="submission" date="2021-08" db="EMBL/GenBank/DDBJ databases">
        <authorList>
            <person name="Eriksson T."/>
        </authorList>
    </citation>
    <scope>NUCLEOTIDE SEQUENCE</scope>
    <source>
        <strain evidence="2">Stoneville</strain>
        <tissue evidence="2">Whole head</tissue>
    </source>
</reference>
<organism evidence="2 3">
    <name type="scientific">Tenebrio molitor</name>
    <name type="common">Yellow mealworm beetle</name>
    <dbReference type="NCBI Taxonomy" id="7067"/>
    <lineage>
        <taxon>Eukaryota</taxon>
        <taxon>Metazoa</taxon>
        <taxon>Ecdysozoa</taxon>
        <taxon>Arthropoda</taxon>
        <taxon>Hexapoda</taxon>
        <taxon>Insecta</taxon>
        <taxon>Pterygota</taxon>
        <taxon>Neoptera</taxon>
        <taxon>Endopterygota</taxon>
        <taxon>Coleoptera</taxon>
        <taxon>Polyphaga</taxon>
        <taxon>Cucujiformia</taxon>
        <taxon>Tenebrionidae</taxon>
        <taxon>Tenebrio</taxon>
    </lineage>
</organism>